<dbReference type="InterPro" id="IPR024752">
    <property type="entry name" value="Myb/SANT-like_dom"/>
</dbReference>
<evidence type="ECO:0000313" key="2">
    <source>
        <dbReference type="EMBL" id="RPA97213.1"/>
    </source>
</evidence>
<dbReference type="Pfam" id="PF12776">
    <property type="entry name" value="Myb_DNA-bind_3"/>
    <property type="match status" value="1"/>
</dbReference>
<reference evidence="2 3" key="1">
    <citation type="journal article" date="2018" name="Nat. Ecol. Evol.">
        <title>Pezizomycetes genomes reveal the molecular basis of ectomycorrhizal truffle lifestyle.</title>
        <authorList>
            <person name="Murat C."/>
            <person name="Payen T."/>
            <person name="Noel B."/>
            <person name="Kuo A."/>
            <person name="Morin E."/>
            <person name="Chen J."/>
            <person name="Kohler A."/>
            <person name="Krizsan K."/>
            <person name="Balestrini R."/>
            <person name="Da Silva C."/>
            <person name="Montanini B."/>
            <person name="Hainaut M."/>
            <person name="Levati E."/>
            <person name="Barry K.W."/>
            <person name="Belfiori B."/>
            <person name="Cichocki N."/>
            <person name="Clum A."/>
            <person name="Dockter R.B."/>
            <person name="Fauchery L."/>
            <person name="Guy J."/>
            <person name="Iotti M."/>
            <person name="Le Tacon F."/>
            <person name="Lindquist E.A."/>
            <person name="Lipzen A."/>
            <person name="Malagnac F."/>
            <person name="Mello A."/>
            <person name="Molinier V."/>
            <person name="Miyauchi S."/>
            <person name="Poulain J."/>
            <person name="Riccioni C."/>
            <person name="Rubini A."/>
            <person name="Sitrit Y."/>
            <person name="Splivallo R."/>
            <person name="Traeger S."/>
            <person name="Wang M."/>
            <person name="Zifcakova L."/>
            <person name="Wipf D."/>
            <person name="Zambonelli A."/>
            <person name="Paolocci F."/>
            <person name="Nowrousian M."/>
            <person name="Ottonello S."/>
            <person name="Baldrian P."/>
            <person name="Spatafora J.W."/>
            <person name="Henrissat B."/>
            <person name="Nagy L.G."/>
            <person name="Aury J.M."/>
            <person name="Wincker P."/>
            <person name="Grigoriev I.V."/>
            <person name="Bonfante P."/>
            <person name="Martin F.M."/>
        </authorList>
    </citation>
    <scope>NUCLEOTIDE SEQUENCE [LARGE SCALE GENOMIC DNA]</scope>
    <source>
        <strain evidence="2 3">120613-1</strain>
    </source>
</reference>
<name>A0A3N4JG58_9PEZI</name>
<keyword evidence="3" id="KW-1185">Reference proteome</keyword>
<accession>A0A3N4JG58</accession>
<dbReference type="OrthoDB" id="3366674at2759"/>
<dbReference type="AlphaFoldDB" id="A0A3N4JG58"/>
<dbReference type="EMBL" id="ML120406">
    <property type="protein sequence ID" value="RPA97213.1"/>
    <property type="molecule type" value="Genomic_DNA"/>
</dbReference>
<proteinExistence type="predicted"/>
<feature type="domain" description="Myb/SANT-like" evidence="1">
    <location>
        <begin position="3"/>
        <end position="57"/>
    </location>
</feature>
<protein>
    <recommendedName>
        <fullName evidence="1">Myb/SANT-like domain-containing protein</fullName>
    </recommendedName>
</protein>
<dbReference type="PANTHER" id="PTHR46929">
    <property type="entry name" value="EXPRESSED PROTEIN"/>
    <property type="match status" value="1"/>
</dbReference>
<dbReference type="Proteomes" id="UP000276215">
    <property type="component" value="Unassembled WGS sequence"/>
</dbReference>
<dbReference type="PANTHER" id="PTHR46929:SF3">
    <property type="entry name" value="MYB_SANT-LIKE DOMAIN-CONTAINING PROTEIN"/>
    <property type="match status" value="1"/>
</dbReference>
<organism evidence="2 3">
    <name type="scientific">Choiromyces venosus 120613-1</name>
    <dbReference type="NCBI Taxonomy" id="1336337"/>
    <lineage>
        <taxon>Eukaryota</taxon>
        <taxon>Fungi</taxon>
        <taxon>Dikarya</taxon>
        <taxon>Ascomycota</taxon>
        <taxon>Pezizomycotina</taxon>
        <taxon>Pezizomycetes</taxon>
        <taxon>Pezizales</taxon>
        <taxon>Tuberaceae</taxon>
        <taxon>Choiromyces</taxon>
    </lineage>
</organism>
<gene>
    <name evidence="2" type="ORF">L873DRAFT_1139349</name>
</gene>
<evidence type="ECO:0000259" key="1">
    <source>
        <dbReference type="Pfam" id="PF12776"/>
    </source>
</evidence>
<evidence type="ECO:0000313" key="3">
    <source>
        <dbReference type="Proteomes" id="UP000276215"/>
    </source>
</evidence>
<sequence length="67" mass="7887">MVKFNQSAIEEKKSVQQFKTHYHTKWKTFTHLLNSSGFGWNDENRVVTASDNVWNDYLAKHPKAAEF</sequence>